<reference evidence="3 4" key="1">
    <citation type="submission" date="2024-09" db="EMBL/GenBank/DDBJ databases">
        <title>Laminarin stimulates single cell rates of sulfate reduction while oxygen inhibits transcriptomic activity in coastal marine sediment.</title>
        <authorList>
            <person name="Lindsay M."/>
            <person name="Orcutt B."/>
            <person name="Emerson D."/>
            <person name="Stepanauskas R."/>
            <person name="D'Angelo T."/>
        </authorList>
    </citation>
    <scope>NUCLEOTIDE SEQUENCE [LARGE SCALE GENOMIC DNA]</scope>
    <source>
        <strain evidence="3">SAG AM-311-K15</strain>
    </source>
</reference>
<dbReference type="InterPro" id="IPR003680">
    <property type="entry name" value="Flavodoxin_fold"/>
</dbReference>
<dbReference type="Proteomes" id="UP001594351">
    <property type="component" value="Unassembled WGS sequence"/>
</dbReference>
<dbReference type="EMBL" id="JBHPBY010000231">
    <property type="protein sequence ID" value="MFC1851839.1"/>
    <property type="molecule type" value="Genomic_DNA"/>
</dbReference>
<evidence type="ECO:0000313" key="3">
    <source>
        <dbReference type="EMBL" id="MFC1851839.1"/>
    </source>
</evidence>
<organism evidence="3 4">
    <name type="scientific">candidate division CSSED10-310 bacterium</name>
    <dbReference type="NCBI Taxonomy" id="2855610"/>
    <lineage>
        <taxon>Bacteria</taxon>
        <taxon>Bacteria division CSSED10-310</taxon>
    </lineage>
</organism>
<proteinExistence type="predicted"/>
<feature type="domain" description="Flavodoxin-like fold" evidence="2">
    <location>
        <begin position="5"/>
        <end position="170"/>
    </location>
</feature>
<evidence type="ECO:0000313" key="4">
    <source>
        <dbReference type="Proteomes" id="UP001594351"/>
    </source>
</evidence>
<accession>A0ABV6Z062</accession>
<gene>
    <name evidence="3" type="ORF">ACFL27_16735</name>
</gene>
<dbReference type="Gene3D" id="3.40.50.360">
    <property type="match status" value="1"/>
</dbReference>
<keyword evidence="4" id="KW-1185">Reference proteome</keyword>
<sequence>MADSEVLILFAHPALQNSRVNKVLIEAVMEVEGVTVHDLYEEYPDFAIDVKKEQSLLLAHSFILFHHPLFWYSTPALLKEWQDLVLQHGWAYGHDGTALRGKKFFAVLTTGGSESAYQKEGYNRFTIRELLAPIEQTWYLCGIEFLPPFVVHGTLNMKKEEILRHATEYRRVMEAITTNTFPFHKTVGLSRLNQDLESLFT</sequence>
<evidence type="ECO:0000259" key="2">
    <source>
        <dbReference type="Pfam" id="PF02525"/>
    </source>
</evidence>
<dbReference type="InterPro" id="IPR029039">
    <property type="entry name" value="Flavoprotein-like_sf"/>
</dbReference>
<protein>
    <submittedName>
        <fullName evidence="3">NAD(P)H-dependent oxidoreductase</fullName>
    </submittedName>
</protein>
<dbReference type="SUPFAM" id="SSF52218">
    <property type="entry name" value="Flavoproteins"/>
    <property type="match status" value="1"/>
</dbReference>
<name>A0ABV6Z062_UNCC1</name>
<keyword evidence="1" id="KW-0560">Oxidoreductase</keyword>
<dbReference type="Pfam" id="PF02525">
    <property type="entry name" value="Flavodoxin_2"/>
    <property type="match status" value="1"/>
</dbReference>
<comment type="caution">
    <text evidence="3">The sequence shown here is derived from an EMBL/GenBank/DDBJ whole genome shotgun (WGS) entry which is preliminary data.</text>
</comment>
<dbReference type="PANTHER" id="PTHR47307">
    <property type="entry name" value="GLUTATHIONE-REGULATED POTASSIUM-EFFLUX SYSTEM ANCILLARY PROTEIN KEFG"/>
    <property type="match status" value="1"/>
</dbReference>
<dbReference type="InterPro" id="IPR046980">
    <property type="entry name" value="KefG/KefF"/>
</dbReference>
<evidence type="ECO:0000256" key="1">
    <source>
        <dbReference type="ARBA" id="ARBA00023002"/>
    </source>
</evidence>
<dbReference type="PANTHER" id="PTHR47307:SF1">
    <property type="entry name" value="GLUTATHIONE-REGULATED POTASSIUM-EFFLUX SYSTEM ANCILLARY PROTEIN KEFG"/>
    <property type="match status" value="1"/>
</dbReference>